<dbReference type="Proteomes" id="UP001066276">
    <property type="component" value="Chromosome 4_2"/>
</dbReference>
<gene>
    <name evidence="2" type="ORF">NDU88_005269</name>
</gene>
<dbReference type="EMBL" id="JANPWB010000008">
    <property type="protein sequence ID" value="KAJ1164836.1"/>
    <property type="molecule type" value="Genomic_DNA"/>
</dbReference>
<evidence type="ECO:0000256" key="1">
    <source>
        <dbReference type="SAM" id="MobiDB-lite"/>
    </source>
</evidence>
<reference evidence="2" key="1">
    <citation type="journal article" date="2022" name="bioRxiv">
        <title>Sequencing and chromosome-scale assembly of the giantPleurodeles waltlgenome.</title>
        <authorList>
            <person name="Brown T."/>
            <person name="Elewa A."/>
            <person name="Iarovenko S."/>
            <person name="Subramanian E."/>
            <person name="Araus A.J."/>
            <person name="Petzold A."/>
            <person name="Susuki M."/>
            <person name="Suzuki K.-i.T."/>
            <person name="Hayashi T."/>
            <person name="Toyoda A."/>
            <person name="Oliveira C."/>
            <person name="Osipova E."/>
            <person name="Leigh N.D."/>
            <person name="Simon A."/>
            <person name="Yun M.H."/>
        </authorList>
    </citation>
    <scope>NUCLEOTIDE SEQUENCE</scope>
    <source>
        <strain evidence="2">20211129_DDA</strain>
        <tissue evidence="2">Liver</tissue>
    </source>
</reference>
<feature type="region of interest" description="Disordered" evidence="1">
    <location>
        <begin position="71"/>
        <end position="95"/>
    </location>
</feature>
<organism evidence="2 3">
    <name type="scientific">Pleurodeles waltl</name>
    <name type="common">Iberian ribbed newt</name>
    <dbReference type="NCBI Taxonomy" id="8319"/>
    <lineage>
        <taxon>Eukaryota</taxon>
        <taxon>Metazoa</taxon>
        <taxon>Chordata</taxon>
        <taxon>Craniata</taxon>
        <taxon>Vertebrata</taxon>
        <taxon>Euteleostomi</taxon>
        <taxon>Amphibia</taxon>
        <taxon>Batrachia</taxon>
        <taxon>Caudata</taxon>
        <taxon>Salamandroidea</taxon>
        <taxon>Salamandridae</taxon>
        <taxon>Pleurodelinae</taxon>
        <taxon>Pleurodeles</taxon>
    </lineage>
</organism>
<comment type="caution">
    <text evidence="2">The sequence shown here is derived from an EMBL/GenBank/DDBJ whole genome shotgun (WGS) entry which is preliminary data.</text>
</comment>
<proteinExistence type="predicted"/>
<name>A0AAV7SL84_PLEWA</name>
<sequence length="155" mass="17682">MSKERRARMRHLKAWDVVLVKSRHPGGKFKTPFEPEVWTVARVNGTLVTATRKGETVTRNISWFKLYHGKPQESEGTEVNNGQSSADEGELLDSPFQASEELKERDNHSLKVCEGSEERIAAEVPSAIIRREGRVRYNLRPHISVPEKLKDYVLS</sequence>
<feature type="compositionally biased region" description="Polar residues" evidence="1">
    <location>
        <begin position="77"/>
        <end position="86"/>
    </location>
</feature>
<evidence type="ECO:0000313" key="2">
    <source>
        <dbReference type="EMBL" id="KAJ1164836.1"/>
    </source>
</evidence>
<evidence type="ECO:0000313" key="3">
    <source>
        <dbReference type="Proteomes" id="UP001066276"/>
    </source>
</evidence>
<dbReference type="AlphaFoldDB" id="A0AAV7SL84"/>
<keyword evidence="3" id="KW-1185">Reference proteome</keyword>
<accession>A0AAV7SL84</accession>
<protein>
    <submittedName>
        <fullName evidence="2">Uncharacterized protein</fullName>
    </submittedName>
</protein>